<feature type="chain" id="PRO_5041730091" description="Albumin I chain a domain-containing protein" evidence="3">
    <location>
        <begin position="21"/>
        <end position="99"/>
    </location>
</feature>
<evidence type="ECO:0000259" key="4">
    <source>
        <dbReference type="Pfam" id="PF16720"/>
    </source>
</evidence>
<evidence type="ECO:0000256" key="3">
    <source>
        <dbReference type="SAM" id="SignalP"/>
    </source>
</evidence>
<reference evidence="5" key="1">
    <citation type="submission" date="2023-10" db="EMBL/GenBank/DDBJ databases">
        <authorList>
            <person name="Domelevo Entfellner J.-B."/>
        </authorList>
    </citation>
    <scope>NUCLEOTIDE SEQUENCE</scope>
</reference>
<evidence type="ECO:0000256" key="1">
    <source>
        <dbReference type="ARBA" id="ARBA00022854"/>
    </source>
</evidence>
<organism evidence="5 6">
    <name type="scientific">Sphenostylis stenocarpa</name>
    <dbReference type="NCBI Taxonomy" id="92480"/>
    <lineage>
        <taxon>Eukaryota</taxon>
        <taxon>Viridiplantae</taxon>
        <taxon>Streptophyta</taxon>
        <taxon>Embryophyta</taxon>
        <taxon>Tracheophyta</taxon>
        <taxon>Spermatophyta</taxon>
        <taxon>Magnoliopsida</taxon>
        <taxon>eudicotyledons</taxon>
        <taxon>Gunneridae</taxon>
        <taxon>Pentapetalae</taxon>
        <taxon>rosids</taxon>
        <taxon>fabids</taxon>
        <taxon>Fabales</taxon>
        <taxon>Fabaceae</taxon>
        <taxon>Papilionoideae</taxon>
        <taxon>50 kb inversion clade</taxon>
        <taxon>NPAAA clade</taxon>
        <taxon>indigoferoid/millettioid clade</taxon>
        <taxon>Phaseoleae</taxon>
        <taxon>Sphenostylis</taxon>
    </lineage>
</organism>
<keyword evidence="1" id="KW-0960">Knottin</keyword>
<keyword evidence="2" id="KW-1015">Disulfide bond</keyword>
<dbReference type="AlphaFoldDB" id="A0AA86W4R8"/>
<evidence type="ECO:0000313" key="6">
    <source>
        <dbReference type="Proteomes" id="UP001189624"/>
    </source>
</evidence>
<keyword evidence="6" id="KW-1185">Reference proteome</keyword>
<feature type="non-terminal residue" evidence="5">
    <location>
        <position position="99"/>
    </location>
</feature>
<sequence>MALLRLAPFALLFLASMVFSMKNIEAGCLGWCNPNKPNSCGSSCKCYFAPLPMGGVCGKKSLKKTIEEHPNICVSDNDCVKKGSGDFCAPYPYENVDYG</sequence>
<feature type="domain" description="Albumin I chain a" evidence="4">
    <location>
        <begin position="68"/>
        <end position="99"/>
    </location>
</feature>
<dbReference type="Gramene" id="rna-AYBTSS11_LOCUS30551">
    <property type="protein sequence ID" value="CAJ1978358.1"/>
    <property type="gene ID" value="gene-AYBTSS11_LOCUS30551"/>
</dbReference>
<dbReference type="EMBL" id="OY731408">
    <property type="protein sequence ID" value="CAJ1978358.1"/>
    <property type="molecule type" value="Genomic_DNA"/>
</dbReference>
<evidence type="ECO:0000313" key="5">
    <source>
        <dbReference type="EMBL" id="CAJ1978358.1"/>
    </source>
</evidence>
<gene>
    <name evidence="5" type="ORF">AYBTSS11_LOCUS30551</name>
</gene>
<accession>A0AA86W4R8</accession>
<dbReference type="Pfam" id="PF16720">
    <property type="entry name" value="Albumin_I_a"/>
    <property type="match status" value="1"/>
</dbReference>
<name>A0AA86W4R8_9FABA</name>
<proteinExistence type="predicted"/>
<feature type="signal peptide" evidence="3">
    <location>
        <begin position="1"/>
        <end position="20"/>
    </location>
</feature>
<keyword evidence="3" id="KW-0732">Signal</keyword>
<dbReference type="Proteomes" id="UP001189624">
    <property type="component" value="Chromosome 11"/>
</dbReference>
<dbReference type="InterPro" id="IPR032000">
    <property type="entry name" value="Albumin_I_a"/>
</dbReference>
<evidence type="ECO:0000256" key="2">
    <source>
        <dbReference type="ARBA" id="ARBA00023157"/>
    </source>
</evidence>
<protein>
    <recommendedName>
        <fullName evidence="4">Albumin I chain a domain-containing protein</fullName>
    </recommendedName>
</protein>